<feature type="non-terminal residue" evidence="2">
    <location>
        <position position="1"/>
    </location>
</feature>
<accession>A0A0B6Z0J3</accession>
<reference evidence="2" key="1">
    <citation type="submission" date="2014-12" db="EMBL/GenBank/DDBJ databases">
        <title>Insight into the proteome of Arion vulgaris.</title>
        <authorList>
            <person name="Aradska J."/>
            <person name="Bulat T."/>
            <person name="Smidak R."/>
            <person name="Sarate P."/>
            <person name="Gangsoo J."/>
            <person name="Sialana F."/>
            <person name="Bilban M."/>
            <person name="Lubec G."/>
        </authorList>
    </citation>
    <scope>NUCLEOTIDE SEQUENCE</scope>
    <source>
        <tissue evidence="2">Skin</tissue>
    </source>
</reference>
<name>A0A0B6Z0J3_9EUPU</name>
<organism evidence="2">
    <name type="scientific">Arion vulgaris</name>
    <dbReference type="NCBI Taxonomy" id="1028688"/>
    <lineage>
        <taxon>Eukaryota</taxon>
        <taxon>Metazoa</taxon>
        <taxon>Spiralia</taxon>
        <taxon>Lophotrochozoa</taxon>
        <taxon>Mollusca</taxon>
        <taxon>Gastropoda</taxon>
        <taxon>Heterobranchia</taxon>
        <taxon>Euthyneura</taxon>
        <taxon>Panpulmonata</taxon>
        <taxon>Eupulmonata</taxon>
        <taxon>Stylommatophora</taxon>
        <taxon>Helicina</taxon>
        <taxon>Arionoidea</taxon>
        <taxon>Arionidae</taxon>
        <taxon>Arion</taxon>
    </lineage>
</organism>
<feature type="region of interest" description="Disordered" evidence="1">
    <location>
        <begin position="83"/>
        <end position="119"/>
    </location>
</feature>
<evidence type="ECO:0000256" key="1">
    <source>
        <dbReference type="SAM" id="MobiDB-lite"/>
    </source>
</evidence>
<proteinExistence type="predicted"/>
<dbReference type="EMBL" id="HACG01015042">
    <property type="protein sequence ID" value="CEK61907.1"/>
    <property type="molecule type" value="Transcribed_RNA"/>
</dbReference>
<dbReference type="AlphaFoldDB" id="A0A0B6Z0J3"/>
<gene>
    <name evidence="2" type="primary">ORF43625</name>
</gene>
<evidence type="ECO:0000313" key="2">
    <source>
        <dbReference type="EMBL" id="CEK61907.1"/>
    </source>
</evidence>
<sequence>PYISGPLQLEQPHIQIEPKHQALGSPASGDDTALVPRYTEEEQYVNTSHMYTSLEADSLLPLTGRPSSQSPDITMVEYSHPVHGSKAAPMLDSQSDHISEDMDRRSTMTSGRGSDASSDLLDWTLMDPDLLQQCRITTPVLRNNQYWL</sequence>
<protein>
    <submittedName>
        <fullName evidence="2">Uncharacterized protein</fullName>
    </submittedName>
</protein>
<feature type="compositionally biased region" description="Polar residues" evidence="1">
    <location>
        <begin position="107"/>
        <end position="117"/>
    </location>
</feature>
<feature type="compositionally biased region" description="Basic and acidic residues" evidence="1">
    <location>
        <begin position="94"/>
        <end position="106"/>
    </location>
</feature>